<organism evidence="3 4">
    <name type="scientific">Clostridium taeniosporum</name>
    <dbReference type="NCBI Taxonomy" id="394958"/>
    <lineage>
        <taxon>Bacteria</taxon>
        <taxon>Bacillati</taxon>
        <taxon>Bacillota</taxon>
        <taxon>Clostridia</taxon>
        <taxon>Eubacteriales</taxon>
        <taxon>Clostridiaceae</taxon>
        <taxon>Clostridium</taxon>
    </lineage>
</organism>
<proteinExistence type="predicted"/>
<evidence type="ECO:0000259" key="2">
    <source>
        <dbReference type="Pfam" id="PF00535"/>
    </source>
</evidence>
<dbReference type="Pfam" id="PF00535">
    <property type="entry name" value="Glycos_transf_2"/>
    <property type="match status" value="1"/>
</dbReference>
<dbReference type="InterPro" id="IPR029044">
    <property type="entry name" value="Nucleotide-diphossugar_trans"/>
</dbReference>
<dbReference type="Proteomes" id="UP000094652">
    <property type="component" value="Chromosome"/>
</dbReference>
<feature type="domain" description="Glycosyltransferase 2-like" evidence="2">
    <location>
        <begin position="10"/>
        <end position="159"/>
    </location>
</feature>
<dbReference type="SUPFAM" id="SSF53448">
    <property type="entry name" value="Nucleotide-diphospho-sugar transferases"/>
    <property type="match status" value="1"/>
</dbReference>
<protein>
    <recommendedName>
        <fullName evidence="2">Glycosyltransferase 2-like domain-containing protein</fullName>
    </recommendedName>
</protein>
<dbReference type="Gene3D" id="3.90.550.10">
    <property type="entry name" value="Spore Coat Polysaccharide Biosynthesis Protein SpsA, Chain A"/>
    <property type="match status" value="1"/>
</dbReference>
<dbReference type="OrthoDB" id="9815829at2"/>
<dbReference type="PANTHER" id="PTHR22916:SF3">
    <property type="entry name" value="UDP-GLCNAC:BETAGAL BETA-1,3-N-ACETYLGLUCOSAMINYLTRANSFERASE-LIKE PROTEIN 1"/>
    <property type="match status" value="1"/>
</dbReference>
<dbReference type="KEGG" id="ctae:BGI42_13860"/>
<gene>
    <name evidence="3" type="ORF">BGI42_13860</name>
</gene>
<dbReference type="STRING" id="394958.BGI42_13860"/>
<keyword evidence="1" id="KW-0472">Membrane</keyword>
<dbReference type="AlphaFoldDB" id="A0A1D7XNI0"/>
<feature type="transmembrane region" description="Helical" evidence="1">
    <location>
        <begin position="251"/>
        <end position="270"/>
    </location>
</feature>
<evidence type="ECO:0000313" key="3">
    <source>
        <dbReference type="EMBL" id="AOR24750.1"/>
    </source>
</evidence>
<keyword evidence="1" id="KW-1133">Transmembrane helix</keyword>
<dbReference type="PANTHER" id="PTHR22916">
    <property type="entry name" value="GLYCOSYLTRANSFERASE"/>
    <property type="match status" value="1"/>
</dbReference>
<sequence length="282" mass="33682">MIKILNPKISVIMSVYNNEKYLSQSIESILNQTYKNFEFIITNDFSKDNSLKIIKKYSELDNRIIIVNNKKNIGLTKSLNNMINICKGEYIARMDSDDIALHNRFEEQINILNKDNTIDIIFSDTILIDENNNKLCSSWRPKTVEKILKYLKLNNFIPHPTVIVKGSLLKEYRYNEEYWTGQDKELWIRLNKDNKKFYYLNKSLLLYRINPNSVRNKIQNQYYNLATQYINNNNKLGALRYIKNLKFKEKLIILIKLIVPFKLIFYKGLVLRRCNIRMRKNE</sequence>
<keyword evidence="4" id="KW-1185">Reference proteome</keyword>
<name>A0A1D7XNI0_9CLOT</name>
<dbReference type="InterPro" id="IPR001173">
    <property type="entry name" value="Glyco_trans_2-like"/>
</dbReference>
<keyword evidence="1" id="KW-0812">Transmembrane</keyword>
<evidence type="ECO:0000256" key="1">
    <source>
        <dbReference type="SAM" id="Phobius"/>
    </source>
</evidence>
<dbReference type="EMBL" id="CP017253">
    <property type="protein sequence ID" value="AOR24750.1"/>
    <property type="molecule type" value="Genomic_DNA"/>
</dbReference>
<accession>A0A1D7XNI0</accession>
<dbReference type="RefSeq" id="WP_069680873.1">
    <property type="nucleotide sequence ID" value="NZ_CP017253.2"/>
</dbReference>
<dbReference type="GO" id="GO:0016758">
    <property type="term" value="F:hexosyltransferase activity"/>
    <property type="evidence" value="ECO:0007669"/>
    <property type="project" value="UniProtKB-ARBA"/>
</dbReference>
<evidence type="ECO:0000313" key="4">
    <source>
        <dbReference type="Proteomes" id="UP000094652"/>
    </source>
</evidence>
<reference evidence="4" key="1">
    <citation type="submission" date="2016-09" db="EMBL/GenBank/DDBJ databases">
        <title>Genomics of Clostridium taeniosporum, an organism which forms endospores with ribbon-like appendages.</title>
        <authorList>
            <person name="Walker J.R."/>
        </authorList>
    </citation>
    <scope>NUCLEOTIDE SEQUENCE [LARGE SCALE GENOMIC DNA]</scope>
    <source>
        <strain evidence="4">1/k</strain>
    </source>
</reference>